<sequence length="191" mass="20481">MEIIRYRDLKPASWRNGGGSTREVASFPIGAPDFDWRISIADVDAAGDFSAFPGVDRILTLIDGDLLVLTVDGVEHAMERYRPFRFSGDSATSCMLPVGATRDLNVMSRRSAVKAYLSIVELSKTRAHPIFADQFGILLQGNAVVASGAGDSTELGTLDAVRGDEPAPEVLGRGFLAVVTLEPLEPTTELA</sequence>
<dbReference type="PANTHER" id="PTHR37943">
    <property type="entry name" value="PROTEIN VES"/>
    <property type="match status" value="1"/>
</dbReference>
<keyword evidence="3" id="KW-1185">Reference proteome</keyword>
<dbReference type="CDD" id="cd20293">
    <property type="entry name" value="cupin_HutD_N"/>
    <property type="match status" value="1"/>
</dbReference>
<dbReference type="OrthoDB" id="9800082at2"/>
<dbReference type="PANTHER" id="PTHR37943:SF1">
    <property type="entry name" value="PROTEIN VES"/>
    <property type="match status" value="1"/>
</dbReference>
<evidence type="ECO:0000313" key="4">
    <source>
        <dbReference type="Proteomes" id="UP000561726"/>
    </source>
</evidence>
<dbReference type="SUPFAM" id="SSF51182">
    <property type="entry name" value="RmlC-like cupins"/>
    <property type="match status" value="1"/>
</dbReference>
<dbReference type="InterPro" id="IPR010282">
    <property type="entry name" value="Uncharacterised_HutD/Ves"/>
</dbReference>
<evidence type="ECO:0000313" key="1">
    <source>
        <dbReference type="EMBL" id="KGJ80098.1"/>
    </source>
</evidence>
<dbReference type="eggNOG" id="COG3758">
    <property type="taxonomic scope" value="Bacteria"/>
</dbReference>
<evidence type="ECO:0000313" key="3">
    <source>
        <dbReference type="Proteomes" id="UP000029864"/>
    </source>
</evidence>
<dbReference type="EMBL" id="JPXF01000007">
    <property type="protein sequence ID" value="KGJ80098.1"/>
    <property type="molecule type" value="Genomic_DNA"/>
</dbReference>
<protein>
    <recommendedName>
        <fullName evidence="5">HutD-family protein</fullName>
    </recommendedName>
</protein>
<dbReference type="RefSeq" id="WP_035835127.1">
    <property type="nucleotide sequence ID" value="NZ_JACHBQ010000001.1"/>
</dbReference>
<dbReference type="Pfam" id="PF05962">
    <property type="entry name" value="HutD"/>
    <property type="match status" value="1"/>
</dbReference>
<dbReference type="Gene3D" id="2.60.120.10">
    <property type="entry name" value="Jelly Rolls"/>
    <property type="match status" value="1"/>
</dbReference>
<dbReference type="InterPro" id="IPR011051">
    <property type="entry name" value="RmlC_Cupin_sf"/>
</dbReference>
<dbReference type="Proteomes" id="UP000561726">
    <property type="component" value="Unassembled WGS sequence"/>
</dbReference>
<reference evidence="1 3" key="1">
    <citation type="submission" date="2014-08" db="EMBL/GenBank/DDBJ databases">
        <authorList>
            <person name="Sisinthy S."/>
        </authorList>
    </citation>
    <scope>NUCLEOTIDE SEQUENCE [LARGE SCALE GENOMIC DNA]</scope>
    <source>
        <strain evidence="1 3">RuG17</strain>
    </source>
</reference>
<evidence type="ECO:0000313" key="2">
    <source>
        <dbReference type="EMBL" id="MBB5641630.1"/>
    </source>
</evidence>
<dbReference type="STRING" id="1001240.GY21_03055"/>
<organism evidence="1 3">
    <name type="scientific">Cryobacterium roopkundense</name>
    <dbReference type="NCBI Taxonomy" id="1001240"/>
    <lineage>
        <taxon>Bacteria</taxon>
        <taxon>Bacillati</taxon>
        <taxon>Actinomycetota</taxon>
        <taxon>Actinomycetes</taxon>
        <taxon>Micrococcales</taxon>
        <taxon>Microbacteriaceae</taxon>
        <taxon>Cryobacterium</taxon>
    </lineage>
</organism>
<evidence type="ECO:0008006" key="5">
    <source>
        <dbReference type="Google" id="ProtNLM"/>
    </source>
</evidence>
<comment type="caution">
    <text evidence="1">The sequence shown here is derived from an EMBL/GenBank/DDBJ whole genome shotgun (WGS) entry which is preliminary data.</text>
</comment>
<dbReference type="EMBL" id="JACHBQ010000001">
    <property type="protein sequence ID" value="MBB5641630.1"/>
    <property type="molecule type" value="Genomic_DNA"/>
</dbReference>
<proteinExistence type="predicted"/>
<accession>A0A099JRU8</accession>
<name>A0A099JRU8_9MICO</name>
<gene>
    <name evidence="2" type="ORF">BJ997_002178</name>
    <name evidence="1" type="ORF">GY21_03055</name>
</gene>
<dbReference type="AlphaFoldDB" id="A0A099JRU8"/>
<dbReference type="InterPro" id="IPR014710">
    <property type="entry name" value="RmlC-like_jellyroll"/>
</dbReference>
<dbReference type="Proteomes" id="UP000029864">
    <property type="component" value="Unassembled WGS sequence"/>
</dbReference>
<reference evidence="2 4" key="2">
    <citation type="submission" date="2020-08" db="EMBL/GenBank/DDBJ databases">
        <title>Sequencing the genomes of 1000 actinobacteria strains.</title>
        <authorList>
            <person name="Klenk H.-P."/>
        </authorList>
    </citation>
    <scope>NUCLEOTIDE SEQUENCE [LARGE SCALE GENOMIC DNA]</scope>
    <source>
        <strain evidence="2 4">DSM 21065</strain>
    </source>
</reference>